<dbReference type="PANTHER" id="PTHR15600">
    <property type="entry name" value="SACSIN"/>
    <property type="match status" value="1"/>
</dbReference>
<proteinExistence type="predicted"/>
<gene>
    <name evidence="2" type="ORF">CYLTODRAFT_368523</name>
</gene>
<organism evidence="2 3">
    <name type="scientific">Cylindrobasidium torrendii FP15055 ss-10</name>
    <dbReference type="NCBI Taxonomy" id="1314674"/>
    <lineage>
        <taxon>Eukaryota</taxon>
        <taxon>Fungi</taxon>
        <taxon>Dikarya</taxon>
        <taxon>Basidiomycota</taxon>
        <taxon>Agaricomycotina</taxon>
        <taxon>Agaricomycetes</taxon>
        <taxon>Agaricomycetidae</taxon>
        <taxon>Agaricales</taxon>
        <taxon>Marasmiineae</taxon>
        <taxon>Physalacriaceae</taxon>
        <taxon>Cylindrobasidium</taxon>
    </lineage>
</organism>
<reference evidence="2 3" key="1">
    <citation type="journal article" date="2015" name="Fungal Genet. Biol.">
        <title>Evolution of novel wood decay mechanisms in Agaricales revealed by the genome sequences of Fistulina hepatica and Cylindrobasidium torrendii.</title>
        <authorList>
            <person name="Floudas D."/>
            <person name="Held B.W."/>
            <person name="Riley R."/>
            <person name="Nagy L.G."/>
            <person name="Koehler G."/>
            <person name="Ransdell A.S."/>
            <person name="Younus H."/>
            <person name="Chow J."/>
            <person name="Chiniquy J."/>
            <person name="Lipzen A."/>
            <person name="Tritt A."/>
            <person name="Sun H."/>
            <person name="Haridas S."/>
            <person name="LaButti K."/>
            <person name="Ohm R.A."/>
            <person name="Kues U."/>
            <person name="Blanchette R.A."/>
            <person name="Grigoriev I.V."/>
            <person name="Minto R.E."/>
            <person name="Hibbett D.S."/>
        </authorList>
    </citation>
    <scope>NUCLEOTIDE SEQUENCE [LARGE SCALE GENOMIC DNA]</scope>
    <source>
        <strain evidence="2 3">FP15055 ss-10</strain>
    </source>
</reference>
<dbReference type="EMBL" id="KN880449">
    <property type="protein sequence ID" value="KIY71883.1"/>
    <property type="molecule type" value="Genomic_DNA"/>
</dbReference>
<dbReference type="InterPro" id="IPR011333">
    <property type="entry name" value="SKP1/BTB/POZ_sf"/>
</dbReference>
<sequence length="2682" mass="299773">MADLFEEKVDTTSAIKGIIDSYPYGNAILREFLQNSDDAGATVQIFTLDRRQHPVESLLDPYLRETQGPALLCENDSVFLETPGKNDWDALKTIHGSNKVADETKIGKYGQGFRSCYHITDNPHILSGDWLAIFEPHKRFTAHQGGGIRISISQEGQGCADQLSAFAPAFSGQLPFKGTVVRLPLRNRAQAVSSKICRQSYTPDDISTLFEDFKEKELKEVMLFLKNIRVIELREIDVNGNQRSLAKVWIDAPESIAQIRSFQRVTQTRSETFNVTITCDDGTSTAWRICHLVLSNDETEAIMSQRLKYDVGSRLRDDKLFAHVGIAYPLNGHECQGRLFTRLPLPIPTNLPVHIHGILALTADRQALKNRREVGPTSGTNRSRERLLVEWNLFIFEVAVPRLWTDLLAVLVENKEVDNVWQAWPDPLRARNMYWEKLPVCLVETISSRDVAVFPRIGVNDQSPGYVGMRGSLFERGDVPDNVLQVLATTDFRIVHLPPKVSGLITKVENVSQFTVHQQLKESPELLDPLDGAMRRTILEYLLGSDSSLRHVLDIPLVATVDNHFACIERRNSGDSYILCTEDMVPLFAGICRNMVCTTSLPPRLLTAFRMDSTSYNMRALTLPEIRPLLDKQLAGRVAGDAVEYDLVTWLCMFWQWVGKHRTWIKELDVRALLNVLKPLPLVPLSNNRLRITGEGYLHAGQVDTDIRQLLEACGVPFSHEMLVESETFLRDWALASDLSSPEATIIVVDSLDPIAVAALPLESRRMIQAFLCACDWRYIHASPKQLSKLQALPVFLVLGLDSSTLGPLLGDVVYVKDRECPRPYLPNKVFVDVSDDEPGRTLVQCINRNAFRQALSEVDILKLAIENLEIQPPDLLDKLIGRILPRVVDLPQSHLDRLWSTPFVEADDGSRHVVSDIIDPESPLLELFASELGHQPAGIYAQHPCSTILKEKRRFSSSLTPAIVQERRSYISSKAAQPNADVLQKSRRLIELMDADPSLKYECLSLSSCAWIATVDGRLCSPDGCRGSATPALFDRVLPLASVNIRAPRLRAALGWDAPPPFAIVLEQLQRLLEDKEDARAVHSGMCAILRHFGKLYIDGTLNADQVDDIQDSVRDRMWVPTEDFGCTRAQHAAILPTQVVGGSFKRIKSTLKDVVSLLEALGCERVVSLDVLLEEINRLSTSSPDLTLICNFLREIISHPSFRERLGDIQARLMVPIATASGVVAFRSLSTVHYDDTPNGSPPHRSHPHRAHDSISKDMADGLGIPRASALALHASGIGEDYLGVMQMREDFPHRIKTALLDYDVKYALNEIIANAIDAGATRFAMSVDERSFGTNSVLCPEVARFQGPALILYNDALFKETDFRGICATGRGGKEDDPDSIGKFGLGALNLFHFTDLPMILSGDKFMILDPSSTLLPRRLDGQPRTAVYNTISSLATAYEDQFAPFSALFGYNPSAAYMPGTIFRLPLRREESQLSSNIPSPIELLKFDRDMAASSVIFTPLERIDVTYIKPSSILPLDGWGDIQWTVCKTVDDWDNSRLDTAARYTKVHISITSEQQRMCSGWFIASMMVPSASVPPEAGHAGDRGIRKVLRSVNGLRFDVAFPLPMSGFNGAFKGSLFSMTRLPISTKLPMHINAPFALGADRRSIRNDPADPTGASPPDALYNRWILGEIIPRLYQLTLAHLPRDLDASFANWPRSGKDEVSNMVSLGFYRSLATTQYSICPTITGRMIKPGDAYMAHRKHDPVPPRVLEVLEGLANSTDIGIVKPPGHVASQIEKDTFSPVSPSFVQELLGRYPNELKEWVINQEKSHQLLESLLNYLLNAKLSVTSLPLLYLQDGSIATIPRSNAVIYYFHDHPVDNVFTPSQMLSHRYHHKTIEAMLEQKMPGVKRLDAQGIIEMASERLGAIESERVLMTDEQVGWIQQFWNARHDPTALAHLPPDMDKHPQFRRLPLISTATGHYVSIAFAQTNALLPPSQTVIQDTLWSDISRVIDRLDIVIVEDVPQNRDYVGKPFALDFLVEYMVRTGRQLEDLPVADHAVLASWMRTRVSSTVINNISNYSLLEGLRRLPIWTARCHGRDELVSADEAFLLPEGIDIQSVEAYLDSQLKLVETSTCSIGQLSFTNRSSNTRHSLRTLDCHNVVDFVNMPERLPASDLPLYHEFIRTILTVLGSVSGIKVPDGNGALRLVTELFDVDEVHLFATVLGGHQEYSVHREFRDLLPRLRDAGLRQNVDLGSLKVCARVIHDELHSGNTTADTVRPRAADLFDLYKTSPGLGLIDSCNEFLSDVRPLSFVPRVNVTTRTEEVSWEMTEYVAHQFGDVVAPRDVVLKRNAAVCWSQLALCDEEDIHEHLTIHANVFADITVDVVVNHLLVLVLQVAADHSGDLVLLEDIKETYQRLDSFAVTHEADLRARLRALQSEQLFLNVDDPSTDPWQFLQSSKLISMDADMPTIDGQVYAVRDYLSQYRSLLRVADIGFIAPPRLDLPPASSSREDAAIRHAFDRMRLLGNMCDITFVPQRGPQDEGSTASLEAHSQLLGALSPYFETAFTIRMAEQENGTFRFPGSAHGAQMFLDFVYTGTIPLARFEGGERTPDALGAILEDLLGLVQSAHEWEMKELQDEASRVLISHRLCQANTYRAILDVAERYEATSLAACCRDFRERNAEEIRRVGLYEED</sequence>
<dbReference type="PROSITE" id="PS50097">
    <property type="entry name" value="BTB"/>
    <property type="match status" value="1"/>
</dbReference>
<dbReference type="Pfam" id="PF25794">
    <property type="entry name" value="SACS"/>
    <property type="match status" value="2"/>
</dbReference>
<dbReference type="CDD" id="cd18186">
    <property type="entry name" value="BTB_POZ_ZBTB_KLHL-like"/>
    <property type="match status" value="1"/>
</dbReference>
<evidence type="ECO:0000313" key="2">
    <source>
        <dbReference type="EMBL" id="KIY71883.1"/>
    </source>
</evidence>
<evidence type="ECO:0000259" key="1">
    <source>
        <dbReference type="PROSITE" id="PS50097"/>
    </source>
</evidence>
<dbReference type="SUPFAM" id="SSF55874">
    <property type="entry name" value="ATPase domain of HSP90 chaperone/DNA topoisomerase II/histidine kinase"/>
    <property type="match status" value="2"/>
</dbReference>
<feature type="domain" description="BTB" evidence="1">
    <location>
        <begin position="2517"/>
        <end position="2591"/>
    </location>
</feature>
<dbReference type="GO" id="GO:0030544">
    <property type="term" value="F:Hsp70 protein binding"/>
    <property type="evidence" value="ECO:0007669"/>
    <property type="project" value="TreeGrafter"/>
</dbReference>
<dbReference type="OrthoDB" id="1262810at2759"/>
<protein>
    <recommendedName>
        <fullName evidence="1">BTB domain-containing protein</fullName>
    </recommendedName>
</protein>
<dbReference type="InterPro" id="IPR052972">
    <property type="entry name" value="Sacsin_chaperone_reg"/>
</dbReference>
<dbReference type="InterPro" id="IPR036890">
    <property type="entry name" value="HATPase_C_sf"/>
</dbReference>
<dbReference type="InterPro" id="IPR058210">
    <property type="entry name" value="SACS/Nov_dom"/>
</dbReference>
<dbReference type="Gene3D" id="3.30.710.10">
    <property type="entry name" value="Potassium Channel Kv1.1, Chain A"/>
    <property type="match status" value="1"/>
</dbReference>
<dbReference type="SMART" id="SM00225">
    <property type="entry name" value="BTB"/>
    <property type="match status" value="1"/>
</dbReference>
<name>A0A0D7BMV2_9AGAR</name>
<dbReference type="InterPro" id="IPR000210">
    <property type="entry name" value="BTB/POZ_dom"/>
</dbReference>
<accession>A0A0D7BMV2</accession>
<dbReference type="STRING" id="1314674.A0A0D7BMV2"/>
<dbReference type="PANTHER" id="PTHR15600:SF42">
    <property type="entry name" value="SACSIN"/>
    <property type="match status" value="1"/>
</dbReference>
<dbReference type="SUPFAM" id="SSF54695">
    <property type="entry name" value="POZ domain"/>
    <property type="match status" value="1"/>
</dbReference>
<evidence type="ECO:0000313" key="3">
    <source>
        <dbReference type="Proteomes" id="UP000054007"/>
    </source>
</evidence>
<dbReference type="Proteomes" id="UP000054007">
    <property type="component" value="Unassembled WGS sequence"/>
</dbReference>
<keyword evidence="3" id="KW-1185">Reference proteome</keyword>
<dbReference type="Pfam" id="PF00651">
    <property type="entry name" value="BTB"/>
    <property type="match status" value="1"/>
</dbReference>